<evidence type="ECO:0000313" key="1">
    <source>
        <dbReference type="EMBL" id="PTX08514.1"/>
    </source>
</evidence>
<sequence length="349" mass="42143">MNEFEYKGFTYSSDDSILGDKESIKGKSSEPPKLYKYYSYNNFSIDALRNQYLYASHPYQFNDSMDSSWALLDFNKMTENQYDRIWSQIKGSSFYEKNIKGTYSKDKWEVFEHTRQMFYAFWMKNRGFISLTSTHNPLMWAHYSSERGFAIVLNTESLRKNIVDKNKDIYHHFFAPIQYVEKIESIDMFEGFNSPHIPFLIATNVKRYSWSYENEWRLRIYKRQMDIPQKKLLFNVEDVKGEYDRKVYYGREPLEAILLGKYFFCGENTRSFDGKSRIIKLKCKTKKDIDFIRFINYLHFNFNDRLYLAGELNYKGTFGRDFTRTQLERIDFKTFRIVDCQQLYPFVEF</sequence>
<dbReference type="Pfam" id="PF11185">
    <property type="entry name" value="DUF2971"/>
    <property type="match status" value="1"/>
</dbReference>
<name>A0A2T5XYB4_9FLAO</name>
<dbReference type="AlphaFoldDB" id="A0A2T5XYB4"/>
<dbReference type="GeneID" id="84579585"/>
<evidence type="ECO:0008006" key="3">
    <source>
        <dbReference type="Google" id="ProtNLM"/>
    </source>
</evidence>
<protein>
    <recommendedName>
        <fullName evidence="3">DUF2971 family protein</fullName>
    </recommendedName>
</protein>
<accession>A0A2T5XYB4</accession>
<organism evidence="1 2">
    <name type="scientific">Capnocytophaga leadbetteri</name>
    <dbReference type="NCBI Taxonomy" id="327575"/>
    <lineage>
        <taxon>Bacteria</taxon>
        <taxon>Pseudomonadati</taxon>
        <taxon>Bacteroidota</taxon>
        <taxon>Flavobacteriia</taxon>
        <taxon>Flavobacteriales</taxon>
        <taxon>Flavobacteriaceae</taxon>
        <taxon>Capnocytophaga</taxon>
    </lineage>
</organism>
<comment type="caution">
    <text evidence="1">The sequence shown here is derived from an EMBL/GenBank/DDBJ whole genome shotgun (WGS) entry which is preliminary data.</text>
</comment>
<dbReference type="InterPro" id="IPR021352">
    <property type="entry name" value="DUF2971"/>
</dbReference>
<dbReference type="RefSeq" id="WP_107780550.1">
    <property type="nucleotide sequence ID" value="NZ_QBKG01000001.1"/>
</dbReference>
<dbReference type="Proteomes" id="UP000243985">
    <property type="component" value="Unassembled WGS sequence"/>
</dbReference>
<dbReference type="EMBL" id="QBKG01000001">
    <property type="protein sequence ID" value="PTX08514.1"/>
    <property type="molecule type" value="Genomic_DNA"/>
</dbReference>
<reference evidence="1 2" key="1">
    <citation type="submission" date="2018-04" db="EMBL/GenBank/DDBJ databases">
        <title>Genomic Encyclopedia of Archaeal and Bacterial Type Strains, Phase II (KMG-II): from individual species to whole genera.</title>
        <authorList>
            <person name="Goeker M."/>
        </authorList>
    </citation>
    <scope>NUCLEOTIDE SEQUENCE [LARGE SCALE GENOMIC DNA]</scope>
    <source>
        <strain evidence="1 2">DSM 22902</strain>
    </source>
</reference>
<proteinExistence type="predicted"/>
<evidence type="ECO:0000313" key="2">
    <source>
        <dbReference type="Proteomes" id="UP000243985"/>
    </source>
</evidence>
<gene>
    <name evidence="1" type="ORF">C8P65_101179</name>
</gene>